<dbReference type="InterPro" id="IPR011042">
    <property type="entry name" value="6-blade_b-propeller_TolB-like"/>
</dbReference>
<dbReference type="Gene3D" id="2.120.10.30">
    <property type="entry name" value="TolB, C-terminal domain"/>
    <property type="match status" value="4"/>
</dbReference>
<organism evidence="3 4">
    <name type="scientific">Rugamonas rivuli</name>
    <dbReference type="NCBI Taxonomy" id="2743358"/>
    <lineage>
        <taxon>Bacteria</taxon>
        <taxon>Pseudomonadati</taxon>
        <taxon>Pseudomonadota</taxon>
        <taxon>Betaproteobacteria</taxon>
        <taxon>Burkholderiales</taxon>
        <taxon>Oxalobacteraceae</taxon>
        <taxon>Telluria group</taxon>
        <taxon>Rugamonas</taxon>
    </lineage>
</organism>
<dbReference type="EMBL" id="WHUF01000004">
    <property type="protein sequence ID" value="MQA21395.1"/>
    <property type="molecule type" value="Genomic_DNA"/>
</dbReference>
<dbReference type="SUPFAM" id="SSF63829">
    <property type="entry name" value="Calcium-dependent phosphotriesterase"/>
    <property type="match status" value="1"/>
</dbReference>
<comment type="caution">
    <text evidence="3">The sequence shown here is derived from an EMBL/GenBank/DDBJ whole genome shotgun (WGS) entry which is preliminary data.</text>
</comment>
<keyword evidence="2" id="KW-0732">Signal</keyword>
<evidence type="ECO:0000256" key="2">
    <source>
        <dbReference type="SAM" id="SignalP"/>
    </source>
</evidence>
<dbReference type="PROSITE" id="PS51257">
    <property type="entry name" value="PROKAR_LIPOPROTEIN"/>
    <property type="match status" value="1"/>
</dbReference>
<dbReference type="AlphaFoldDB" id="A0A843SA82"/>
<sequence>MNSAFRTSAHCAAAALVFTLTACGGGSSPSPTAANPPPNPATPSTPSTPGTDPTTPVTPGATTLTLGAPPAQVVAGVPVALSATLNGAGTVSWTLAPGSAGSLSAASGNSVNYLPPARINAASQVTITATSGNLSQSLTLSLAPDPALAGLTLTAGTIGGHFMLDGQGTDARFDLVADMAVDRDGNTYVADSRPGAPGAVRLLAKDGSVSTLTAAVNGHADGDRSRARVESVSALAACGNGKLYLLDSGAQASYLRTLTRDGGIATVATLPKAYAAARRIFCDDNGTVYVAAATALGKLGADGSVQDVAGLTLPGPSASTAYMVDRHANIYYYSTDPYASLARTAIFRRTPAGVVSTVIAINDRAYADAPLATAGVTQPDSLVLDADDNLLLIDYDQFAGGSGYRVRKISGGAIGTVYRGNSQGNYLRQNNDLPGQLRVAADGSLLLSYQSIVNRIGGGKLAPLAGWNDDTEDRSINGQGGAARYYQPGGLAADGDGNVYSLEGADDPNPAPYMSGRLVIRKTTPSGAVSTLATASTPFPARAGGLALARDGSLYVTLLGRTLSPTAQGAVYRLVAGKLQLLAGTIDDSGLAPPASVDGAGAAARFAWPQLNGVDADGNLYATDRDATGAAAAYRKITPQGVASTVAAIPRSVLAAPDGYVYSADPAQGVIWRTAADGSRSVVAGVAGLPAQGTVLGALPARLDRPTSIVPTGPHSFAVAAGGALLRLVLP</sequence>
<feature type="signal peptide" evidence="2">
    <location>
        <begin position="1"/>
        <end position="33"/>
    </location>
</feature>
<proteinExistence type="predicted"/>
<feature type="compositionally biased region" description="Pro residues" evidence="1">
    <location>
        <begin position="34"/>
        <end position="43"/>
    </location>
</feature>
<keyword evidence="4" id="KW-1185">Reference proteome</keyword>
<evidence type="ECO:0000313" key="4">
    <source>
        <dbReference type="Proteomes" id="UP000444318"/>
    </source>
</evidence>
<feature type="region of interest" description="Disordered" evidence="1">
    <location>
        <begin position="26"/>
        <end position="64"/>
    </location>
</feature>
<evidence type="ECO:0000313" key="3">
    <source>
        <dbReference type="EMBL" id="MQA21395.1"/>
    </source>
</evidence>
<dbReference type="SUPFAM" id="SSF101898">
    <property type="entry name" value="NHL repeat"/>
    <property type="match status" value="1"/>
</dbReference>
<protein>
    <submittedName>
        <fullName evidence="3">Uncharacterized protein</fullName>
    </submittedName>
</protein>
<gene>
    <name evidence="3" type="ORF">GEV01_17895</name>
</gene>
<accession>A0A843SA82</accession>
<feature type="compositionally biased region" description="Low complexity" evidence="1">
    <location>
        <begin position="44"/>
        <end position="64"/>
    </location>
</feature>
<dbReference type="RefSeq" id="WP_152806802.1">
    <property type="nucleotide sequence ID" value="NZ_WHUF01000004.1"/>
</dbReference>
<dbReference type="Proteomes" id="UP000444318">
    <property type="component" value="Unassembled WGS sequence"/>
</dbReference>
<reference evidence="3 4" key="1">
    <citation type="submission" date="2019-10" db="EMBL/GenBank/DDBJ databases">
        <title>Two novel species isolated from a subtropical stream in China.</title>
        <authorList>
            <person name="Lu H."/>
        </authorList>
    </citation>
    <scope>NUCLEOTIDE SEQUENCE [LARGE SCALE GENOMIC DNA]</scope>
    <source>
        <strain evidence="3 4">FT103W</strain>
    </source>
</reference>
<dbReference type="PANTHER" id="PTHR13833:SF71">
    <property type="entry name" value="NHL DOMAIN-CONTAINING PROTEIN"/>
    <property type="match status" value="1"/>
</dbReference>
<feature type="chain" id="PRO_5033047018" evidence="2">
    <location>
        <begin position="34"/>
        <end position="731"/>
    </location>
</feature>
<dbReference type="PANTHER" id="PTHR13833">
    <property type="match status" value="1"/>
</dbReference>
<evidence type="ECO:0000256" key="1">
    <source>
        <dbReference type="SAM" id="MobiDB-lite"/>
    </source>
</evidence>
<name>A0A843SA82_9BURK</name>